<evidence type="ECO:0000313" key="2">
    <source>
        <dbReference type="EMBL" id="RJG10949.1"/>
    </source>
</evidence>
<dbReference type="OrthoDB" id="6693632at2"/>
<name>A0A418XEN1_9PSED</name>
<gene>
    <name evidence="2" type="ORF">D3879_14820</name>
</gene>
<reference evidence="2 3" key="1">
    <citation type="submission" date="2018-09" db="EMBL/GenBank/DDBJ databases">
        <authorList>
            <person name="Zhu H."/>
        </authorList>
    </citation>
    <scope>NUCLEOTIDE SEQUENCE [LARGE SCALE GENOMIC DNA]</scope>
    <source>
        <strain evidence="2 3">K1S02-6</strain>
    </source>
</reference>
<dbReference type="Pfam" id="PF14549">
    <property type="entry name" value="P22_Cro"/>
    <property type="match status" value="1"/>
</dbReference>
<feature type="region of interest" description="Disordered" evidence="1">
    <location>
        <begin position="48"/>
        <end position="72"/>
    </location>
</feature>
<proteinExistence type="predicted"/>
<evidence type="ECO:0000313" key="3">
    <source>
        <dbReference type="Proteomes" id="UP000284021"/>
    </source>
</evidence>
<dbReference type="Gene3D" id="1.10.260.40">
    <property type="entry name" value="lambda repressor-like DNA-binding domains"/>
    <property type="match status" value="1"/>
</dbReference>
<organism evidence="2 3">
    <name type="scientific">Pseudomonas cavernicola</name>
    <dbReference type="NCBI Taxonomy" id="2320866"/>
    <lineage>
        <taxon>Bacteria</taxon>
        <taxon>Pseudomonadati</taxon>
        <taxon>Pseudomonadota</taxon>
        <taxon>Gammaproteobacteria</taxon>
        <taxon>Pseudomonadales</taxon>
        <taxon>Pseudomonadaceae</taxon>
        <taxon>Pseudomonas</taxon>
    </lineage>
</organism>
<evidence type="ECO:0000256" key="1">
    <source>
        <dbReference type="SAM" id="MobiDB-lite"/>
    </source>
</evidence>
<dbReference type="GO" id="GO:0003677">
    <property type="term" value="F:DNA binding"/>
    <property type="evidence" value="ECO:0007669"/>
    <property type="project" value="InterPro"/>
</dbReference>
<protein>
    <submittedName>
        <fullName evidence="2">Cro/Cl family transcriptional regulator</fullName>
    </submittedName>
</protein>
<dbReference type="SUPFAM" id="SSF47413">
    <property type="entry name" value="lambda repressor-like DNA-binding domains"/>
    <property type="match status" value="1"/>
</dbReference>
<sequence length="72" mass="7761">MKTKDAAEFFGSRSKLAKALGVFPSAVSQWGDEVPLVRQYQIQVLSKGRLKADQSNGRPAASDSTEHPKTAA</sequence>
<accession>A0A418XEN1</accession>
<dbReference type="AlphaFoldDB" id="A0A418XEN1"/>
<dbReference type="InterPro" id="IPR010982">
    <property type="entry name" value="Lambda_DNA-bd_dom_sf"/>
</dbReference>
<dbReference type="RefSeq" id="WP_119955081.1">
    <property type="nucleotide sequence ID" value="NZ_QYUR01000003.1"/>
</dbReference>
<dbReference type="Proteomes" id="UP000284021">
    <property type="component" value="Unassembled WGS sequence"/>
</dbReference>
<dbReference type="EMBL" id="QYUR01000003">
    <property type="protein sequence ID" value="RJG10949.1"/>
    <property type="molecule type" value="Genomic_DNA"/>
</dbReference>
<comment type="caution">
    <text evidence="2">The sequence shown here is derived from an EMBL/GenBank/DDBJ whole genome shotgun (WGS) entry which is preliminary data.</text>
</comment>
<keyword evidence="3" id="KW-1185">Reference proteome</keyword>